<keyword evidence="5" id="KW-1185">Reference proteome</keyword>
<evidence type="ECO:0000256" key="1">
    <source>
        <dbReference type="ARBA" id="ARBA00022729"/>
    </source>
</evidence>
<sequence length="204" mass="23338">MKHLILICTLLISSIVASQTLSSAEASEFKKKVVAKNKSIQTMQATFQQKKHLDFMSKDIETFGEMAFSKPDRLNWQYNKPYKYRVVFNKDHITINDEGNVSQLKADNKVFKRINNLIVSSVSGDIFSGKEFAITLSKAGNKVLARLIPKDKTLLKYMSEIHLYLASDYTVDTVKLIEPSKDYTEIIFTNKKLNTPINDNIFKM</sequence>
<dbReference type="EMBL" id="CP014227">
    <property type="protein sequence ID" value="AMD84788.1"/>
    <property type="molecule type" value="Genomic_DNA"/>
</dbReference>
<dbReference type="Gene3D" id="2.50.20.10">
    <property type="entry name" value="Lipoprotein localisation LolA/LolB/LppX"/>
    <property type="match status" value="1"/>
</dbReference>
<evidence type="ECO:0000313" key="4">
    <source>
        <dbReference type="EMBL" id="SNV07386.1"/>
    </source>
</evidence>
<protein>
    <submittedName>
        <fullName evidence="3">Cell envelope biogenesis protein LolA</fullName>
    </submittedName>
    <submittedName>
        <fullName evidence="4">Outer-membrane lipoprotein carrier protein</fullName>
    </submittedName>
</protein>
<dbReference type="SUPFAM" id="SSF89392">
    <property type="entry name" value="Prokaryotic lipoproteins and lipoprotein localization factors"/>
    <property type="match status" value="1"/>
</dbReference>
<dbReference type="InterPro" id="IPR004564">
    <property type="entry name" value="OM_lipoprot_carrier_LolA-like"/>
</dbReference>
<dbReference type="AlphaFoldDB" id="A0AAX2GX35"/>
<dbReference type="CDD" id="cd16325">
    <property type="entry name" value="LolA"/>
    <property type="match status" value="1"/>
</dbReference>
<reference evidence="4 6" key="2">
    <citation type="submission" date="2017-06" db="EMBL/GenBank/DDBJ databases">
        <authorList>
            <consortium name="Pathogen Informatics"/>
        </authorList>
    </citation>
    <scope>NUCLEOTIDE SEQUENCE [LARGE SCALE GENOMIC DNA]</scope>
    <source>
        <strain evidence="4 6">NCTC12947</strain>
    </source>
</reference>
<dbReference type="Pfam" id="PF03548">
    <property type="entry name" value="LolA"/>
    <property type="match status" value="1"/>
</dbReference>
<accession>A0AAX2GX35</accession>
<keyword evidence="1 2" id="KW-0732">Signal</keyword>
<feature type="chain" id="PRO_5043701894" evidence="2">
    <location>
        <begin position="19"/>
        <end position="204"/>
    </location>
</feature>
<feature type="signal peptide" evidence="2">
    <location>
        <begin position="1"/>
        <end position="18"/>
    </location>
</feature>
<dbReference type="PANTHER" id="PTHR35869">
    <property type="entry name" value="OUTER-MEMBRANE LIPOPROTEIN CARRIER PROTEIN"/>
    <property type="match status" value="1"/>
</dbReference>
<gene>
    <name evidence="4" type="primary">lolA</name>
    <name evidence="3" type="ORF">AXF12_04205</name>
    <name evidence="4" type="ORF">SAMEA44541418_00893</name>
</gene>
<dbReference type="KEGG" id="chg:AXF12_04205"/>
<evidence type="ECO:0000313" key="6">
    <source>
        <dbReference type="Proteomes" id="UP000215539"/>
    </source>
</evidence>
<reference evidence="3 5" key="1">
    <citation type="submission" date="2016-02" db="EMBL/GenBank/DDBJ databases">
        <authorList>
            <person name="Holder M.E."/>
            <person name="Ajami N.J."/>
            <person name="Petrosino J.F."/>
        </authorList>
    </citation>
    <scope>NUCLEOTIDE SEQUENCE [LARGE SCALE GENOMIC DNA]</scope>
    <source>
        <strain evidence="3 5">CCUG 32990</strain>
    </source>
</reference>
<evidence type="ECO:0000313" key="3">
    <source>
        <dbReference type="EMBL" id="AMD84788.1"/>
    </source>
</evidence>
<name>A0AAX2GX35_9FLAO</name>
<dbReference type="InterPro" id="IPR029046">
    <property type="entry name" value="LolA/LolB/LppX"/>
</dbReference>
<dbReference type="PANTHER" id="PTHR35869:SF1">
    <property type="entry name" value="OUTER-MEMBRANE LIPOPROTEIN CARRIER PROTEIN"/>
    <property type="match status" value="1"/>
</dbReference>
<dbReference type="RefSeq" id="WP_066428589.1">
    <property type="nucleotide sequence ID" value="NZ_CP014227.1"/>
</dbReference>
<proteinExistence type="predicted"/>
<organism evidence="4 6">
    <name type="scientific">Capnocytophaga haemolytica</name>
    <dbReference type="NCBI Taxonomy" id="45243"/>
    <lineage>
        <taxon>Bacteria</taxon>
        <taxon>Pseudomonadati</taxon>
        <taxon>Bacteroidota</taxon>
        <taxon>Flavobacteriia</taxon>
        <taxon>Flavobacteriales</taxon>
        <taxon>Flavobacteriaceae</taxon>
        <taxon>Capnocytophaga</taxon>
    </lineage>
</organism>
<dbReference type="EMBL" id="LT906449">
    <property type="protein sequence ID" value="SNV07386.1"/>
    <property type="molecule type" value="Genomic_DNA"/>
</dbReference>
<evidence type="ECO:0000313" key="5">
    <source>
        <dbReference type="Proteomes" id="UP000065822"/>
    </source>
</evidence>
<evidence type="ECO:0000256" key="2">
    <source>
        <dbReference type="SAM" id="SignalP"/>
    </source>
</evidence>
<dbReference type="Proteomes" id="UP000215539">
    <property type="component" value="Chromosome 1"/>
</dbReference>
<keyword evidence="4" id="KW-0449">Lipoprotein</keyword>
<dbReference type="Proteomes" id="UP000065822">
    <property type="component" value="Chromosome"/>
</dbReference>